<protein>
    <submittedName>
        <fullName evidence="1">Uncharacterized protein</fullName>
    </submittedName>
</protein>
<evidence type="ECO:0000313" key="1">
    <source>
        <dbReference type="EMBL" id="GGH33331.1"/>
    </source>
</evidence>
<accession>A0A917MJT7</accession>
<name>A0A917MJT7_9HYPH</name>
<dbReference type="Proteomes" id="UP000603912">
    <property type="component" value="Unassembled WGS sequence"/>
</dbReference>
<gene>
    <name evidence="1" type="ORF">GCM10007036_45870</name>
</gene>
<dbReference type="AlphaFoldDB" id="A0A917MJT7"/>
<sequence>MTDTLHPGWPDRDALRALARIVAYRPAEPTAVLSPDDLAVARRLLWDTPPATADDLDVVRQCQERVGAINQWLTGALLAGFEAAQAPPAHDCPWVRWMLNLETGSRSTGNGGTQT</sequence>
<proteinExistence type="predicted"/>
<dbReference type="RefSeq" id="WP_188520128.1">
    <property type="nucleotide sequence ID" value="NZ_BMES01000003.1"/>
</dbReference>
<keyword evidence="2" id="KW-1185">Reference proteome</keyword>
<comment type="caution">
    <text evidence="1">The sequence shown here is derived from an EMBL/GenBank/DDBJ whole genome shotgun (WGS) entry which is preliminary data.</text>
</comment>
<dbReference type="EMBL" id="BMES01000003">
    <property type="protein sequence ID" value="GGH33331.1"/>
    <property type="molecule type" value="Genomic_DNA"/>
</dbReference>
<reference evidence="1" key="2">
    <citation type="submission" date="2020-09" db="EMBL/GenBank/DDBJ databases">
        <authorList>
            <person name="Sun Q."/>
            <person name="Zhou Y."/>
        </authorList>
    </citation>
    <scope>NUCLEOTIDE SEQUENCE</scope>
    <source>
        <strain evidence="1">CGMCC 1.12214</strain>
    </source>
</reference>
<reference evidence="1" key="1">
    <citation type="journal article" date="2014" name="Int. J. Syst. Evol. Microbiol.">
        <title>Complete genome sequence of Corynebacterium casei LMG S-19264T (=DSM 44701T), isolated from a smear-ripened cheese.</title>
        <authorList>
            <consortium name="US DOE Joint Genome Institute (JGI-PGF)"/>
            <person name="Walter F."/>
            <person name="Albersmeier A."/>
            <person name="Kalinowski J."/>
            <person name="Ruckert C."/>
        </authorList>
    </citation>
    <scope>NUCLEOTIDE SEQUENCE</scope>
    <source>
        <strain evidence="1">CGMCC 1.12214</strain>
    </source>
</reference>
<evidence type="ECO:0000313" key="2">
    <source>
        <dbReference type="Proteomes" id="UP000603912"/>
    </source>
</evidence>
<organism evidence="1 2">
    <name type="scientific">Alsobacter metallidurans</name>
    <dbReference type="NCBI Taxonomy" id="340221"/>
    <lineage>
        <taxon>Bacteria</taxon>
        <taxon>Pseudomonadati</taxon>
        <taxon>Pseudomonadota</taxon>
        <taxon>Alphaproteobacteria</taxon>
        <taxon>Hyphomicrobiales</taxon>
        <taxon>Alsobacteraceae</taxon>
        <taxon>Alsobacter</taxon>
    </lineage>
</organism>